<dbReference type="KEGG" id="mfe:Mefer_0167"/>
<gene>
    <name evidence="2" type="ordered locus">Mefer_0167</name>
</gene>
<dbReference type="GeneID" id="8364829"/>
<dbReference type="AlphaFoldDB" id="C7P624"/>
<protein>
    <recommendedName>
        <fullName evidence="1">Cyclophilin TM1367-like domain-containing protein</fullName>
    </recommendedName>
</protein>
<organism evidence="2 3">
    <name type="scientific">Methanocaldococcus fervens (strain DSM 4213 / JCM 15782 / AG86)</name>
    <name type="common">Methanococcus fervens</name>
    <dbReference type="NCBI Taxonomy" id="573064"/>
    <lineage>
        <taxon>Archaea</taxon>
        <taxon>Methanobacteriati</taxon>
        <taxon>Methanobacteriota</taxon>
        <taxon>Methanomada group</taxon>
        <taxon>Methanococci</taxon>
        <taxon>Methanococcales</taxon>
        <taxon>Methanocaldococcaceae</taxon>
        <taxon>Methanocaldococcus</taxon>
    </lineage>
</organism>
<dbReference type="SUPFAM" id="SSF50891">
    <property type="entry name" value="Cyclophilin-like"/>
    <property type="match status" value="1"/>
</dbReference>
<dbReference type="RefSeq" id="WP_012795028.1">
    <property type="nucleotide sequence ID" value="NC_013156.1"/>
</dbReference>
<dbReference type="Gene3D" id="2.40.100.20">
    <property type="match status" value="1"/>
</dbReference>
<evidence type="ECO:0000313" key="2">
    <source>
        <dbReference type="EMBL" id="ACV24006.1"/>
    </source>
</evidence>
<keyword evidence="3" id="KW-1185">Reference proteome</keyword>
<reference evidence="2" key="1">
    <citation type="submission" date="2009-08" db="EMBL/GenBank/DDBJ databases">
        <title>Complete sequence of chromosome of Methanocaldococcus fervens AG86.</title>
        <authorList>
            <consortium name="US DOE Joint Genome Institute"/>
            <person name="Lucas S."/>
            <person name="Copeland A."/>
            <person name="Lapidus A."/>
            <person name="Glavina del Rio T."/>
            <person name="Tice H."/>
            <person name="Bruce D."/>
            <person name="Goodwin L."/>
            <person name="Pitluck S."/>
            <person name="Chertkov O."/>
            <person name="Detter J.C."/>
            <person name="Han C."/>
            <person name="Tapia R."/>
            <person name="Larimer F."/>
            <person name="Land M."/>
            <person name="Hauser L."/>
            <person name="Kyrpides N."/>
            <person name="Ovchinnikova G."/>
            <person name="Lupa-Sieprawska M."/>
            <person name="Whitman W.B."/>
        </authorList>
    </citation>
    <scope>NUCLEOTIDE SEQUENCE [LARGE SCALE GENOMIC DNA]</scope>
    <source>
        <strain evidence="2">AG86</strain>
    </source>
</reference>
<dbReference type="PIRSF" id="PIRSF006456">
    <property type="entry name" value="UCP006456"/>
    <property type="match status" value="1"/>
</dbReference>
<dbReference type="HOGENOM" id="CLU_144084_1_0_2"/>
<sequence>MMKIKIKVKDFEVEGELYEDVAPKTVSAIAKALPIKGIVNRWGDEIYFETDVVVDEEENSKKFVELGDITYWIPGRAICIFFGKTPISDDKIRPASAVNVIGKVKDWEKFKDVWDGKQLKYLKNDIFSNFYLND</sequence>
<dbReference type="EMBL" id="CP001696">
    <property type="protein sequence ID" value="ACV24006.1"/>
    <property type="molecule type" value="Genomic_DNA"/>
</dbReference>
<dbReference type="Pfam" id="PF04126">
    <property type="entry name" value="Cyclophil_like"/>
    <property type="match status" value="1"/>
</dbReference>
<proteinExistence type="predicted"/>
<dbReference type="Proteomes" id="UP000001495">
    <property type="component" value="Chromosome"/>
</dbReference>
<dbReference type="eggNOG" id="arCOG04488">
    <property type="taxonomic scope" value="Archaea"/>
</dbReference>
<evidence type="ECO:0000313" key="3">
    <source>
        <dbReference type="Proteomes" id="UP000001495"/>
    </source>
</evidence>
<feature type="domain" description="Cyclophilin TM1367-like" evidence="1">
    <location>
        <begin position="2"/>
        <end position="118"/>
    </location>
</feature>
<dbReference type="InterPro" id="IPR025658">
    <property type="entry name" value="Cyclophilin_TM1367"/>
</dbReference>
<dbReference type="InterPro" id="IPR029000">
    <property type="entry name" value="Cyclophilin-like_dom_sf"/>
</dbReference>
<accession>C7P624</accession>
<name>C7P624_METFA</name>
<dbReference type="InterPro" id="IPR007256">
    <property type="entry name" value="TM1367-like"/>
</dbReference>
<evidence type="ECO:0000259" key="1">
    <source>
        <dbReference type="Pfam" id="PF04126"/>
    </source>
</evidence>
<dbReference type="STRING" id="573064.Mefer_0167"/>